<evidence type="ECO:0000313" key="1">
    <source>
        <dbReference type="EMBL" id="CAH9051566.1"/>
    </source>
</evidence>
<comment type="caution">
    <text evidence="1">The sequence shown here is derived from an EMBL/GenBank/DDBJ whole genome shotgun (WGS) entry which is preliminary data.</text>
</comment>
<proteinExistence type="predicted"/>
<dbReference type="EMBL" id="CAMAPE010000001">
    <property type="protein sequence ID" value="CAH9051566.1"/>
    <property type="molecule type" value="Genomic_DNA"/>
</dbReference>
<name>A0A9P0VMG6_CUSEU</name>
<protein>
    <submittedName>
        <fullName evidence="1">Uncharacterized protein</fullName>
    </submittedName>
</protein>
<keyword evidence="2" id="KW-1185">Reference proteome</keyword>
<sequence>MEENPFRCLQIIGEKRSDLGSYQAGEESTSALKLKNLCSLHSRGLRAAGAALFSSLSRFHGGRHSSVLFTLAVSRRPAQLSSLHSHGLAPLRFQFLVFQLNHPVVAAVSQFHLFNMVFFPV</sequence>
<reference evidence="1" key="1">
    <citation type="submission" date="2022-07" db="EMBL/GenBank/DDBJ databases">
        <authorList>
            <person name="Macas J."/>
            <person name="Novak P."/>
            <person name="Neumann P."/>
        </authorList>
    </citation>
    <scope>NUCLEOTIDE SEQUENCE</scope>
</reference>
<evidence type="ECO:0000313" key="2">
    <source>
        <dbReference type="Proteomes" id="UP001152484"/>
    </source>
</evidence>
<organism evidence="1 2">
    <name type="scientific">Cuscuta europaea</name>
    <name type="common">European dodder</name>
    <dbReference type="NCBI Taxonomy" id="41803"/>
    <lineage>
        <taxon>Eukaryota</taxon>
        <taxon>Viridiplantae</taxon>
        <taxon>Streptophyta</taxon>
        <taxon>Embryophyta</taxon>
        <taxon>Tracheophyta</taxon>
        <taxon>Spermatophyta</taxon>
        <taxon>Magnoliopsida</taxon>
        <taxon>eudicotyledons</taxon>
        <taxon>Gunneridae</taxon>
        <taxon>Pentapetalae</taxon>
        <taxon>asterids</taxon>
        <taxon>lamiids</taxon>
        <taxon>Solanales</taxon>
        <taxon>Convolvulaceae</taxon>
        <taxon>Cuscuteae</taxon>
        <taxon>Cuscuta</taxon>
        <taxon>Cuscuta subgen. Cuscuta</taxon>
    </lineage>
</organism>
<dbReference type="AlphaFoldDB" id="A0A9P0VMG6"/>
<dbReference type="Proteomes" id="UP001152484">
    <property type="component" value="Unassembled WGS sequence"/>
</dbReference>
<gene>
    <name evidence="1" type="ORF">CEURO_LOCUS238</name>
</gene>
<accession>A0A9P0VMG6</accession>